<dbReference type="EMBL" id="HBGA01006736">
    <property type="protein sequence ID" value="CAD8991364.1"/>
    <property type="molecule type" value="Transcribed_RNA"/>
</dbReference>
<reference evidence="1" key="1">
    <citation type="submission" date="2021-01" db="EMBL/GenBank/DDBJ databases">
        <authorList>
            <person name="Corre E."/>
            <person name="Pelletier E."/>
            <person name="Niang G."/>
            <person name="Scheremetjew M."/>
            <person name="Finn R."/>
            <person name="Kale V."/>
            <person name="Holt S."/>
            <person name="Cochrane G."/>
            <person name="Meng A."/>
            <person name="Brown T."/>
            <person name="Cohen L."/>
        </authorList>
    </citation>
    <scope>NUCLEOTIDE SEQUENCE</scope>
    <source>
        <strain evidence="1">NIES-381</strain>
    </source>
</reference>
<dbReference type="AlphaFoldDB" id="A0A7S1HU72"/>
<organism evidence="1">
    <name type="scientific">Eutreptiella gymnastica</name>
    <dbReference type="NCBI Taxonomy" id="73025"/>
    <lineage>
        <taxon>Eukaryota</taxon>
        <taxon>Discoba</taxon>
        <taxon>Euglenozoa</taxon>
        <taxon>Euglenida</taxon>
        <taxon>Spirocuta</taxon>
        <taxon>Euglenophyceae</taxon>
        <taxon>Eutreptiales</taxon>
        <taxon>Eutreptiaceae</taxon>
        <taxon>Eutreptiella</taxon>
    </lineage>
</organism>
<name>A0A7S1HU72_9EUGL</name>
<evidence type="ECO:0000313" key="1">
    <source>
        <dbReference type="EMBL" id="CAD8991364.1"/>
    </source>
</evidence>
<gene>
    <name evidence="1" type="ORF">EGYM00392_LOCUS2407</name>
</gene>
<sequence length="104" mass="11811">MLREQHFERTKELRLIALKLDQKRAAGTKKRFFKVRHCLPAPCCWSAWCVDSMPYGHFTSATLGSGGSAKVCTEVCLVCMFQQLQGQSAVGRKDRDGKPFQHKH</sequence>
<proteinExistence type="predicted"/>
<protein>
    <submittedName>
        <fullName evidence="1">Uncharacterized protein</fullName>
    </submittedName>
</protein>
<accession>A0A7S1HU72</accession>